<feature type="transmembrane region" description="Helical" evidence="7">
    <location>
        <begin position="56"/>
        <end position="74"/>
    </location>
</feature>
<feature type="compositionally biased region" description="Low complexity" evidence="6">
    <location>
        <begin position="282"/>
        <end position="292"/>
    </location>
</feature>
<feature type="region of interest" description="Disordered" evidence="6">
    <location>
        <begin position="358"/>
        <end position="391"/>
    </location>
</feature>
<feature type="region of interest" description="Disordered" evidence="6">
    <location>
        <begin position="261"/>
        <end position="299"/>
    </location>
</feature>
<dbReference type="CDD" id="cd01127">
    <property type="entry name" value="TrwB_TraG_TraD_VirD4"/>
    <property type="match status" value="1"/>
</dbReference>
<comment type="caution">
    <text evidence="9">The sequence shown here is derived from an EMBL/GenBank/DDBJ whole genome shotgun (WGS) entry which is preliminary data.</text>
</comment>
<evidence type="ECO:0000313" key="10">
    <source>
        <dbReference type="Proteomes" id="UP000233256"/>
    </source>
</evidence>
<evidence type="ECO:0000256" key="2">
    <source>
        <dbReference type="ARBA" id="ARBA00022741"/>
    </source>
</evidence>
<feature type="region of interest" description="Disordered" evidence="6">
    <location>
        <begin position="1"/>
        <end position="26"/>
    </location>
</feature>
<evidence type="ECO:0000256" key="1">
    <source>
        <dbReference type="ARBA" id="ARBA00006474"/>
    </source>
</evidence>
<evidence type="ECO:0000256" key="4">
    <source>
        <dbReference type="ARBA" id="ARBA00023125"/>
    </source>
</evidence>
<dbReference type="SMART" id="SM00843">
    <property type="entry name" value="Ftsk_gamma"/>
    <property type="match status" value="1"/>
</dbReference>
<sequence length="1035" mass="111977">MGSSVKAVGKGTRKTSSRSRSTAAPMALPAPEVRENPLGEARIKGIEIPQKLKDEIAGITMLSCSVLLLTGFFIDSSSILCRISSMVIGILGCGAYLFSLVLWLWGIERFRSRTFLRGAVDYAGWTLSFFTVVVSGQAINATGGTLGATLWPILIGAFGKVGSVIVLITCAAISTVLVLEILFSDFIARARRLSIVMGRHAIRVGALFLASLIRGSRTLLIALWAGLRGAMTGAVESLGRVFGEGEDPEDSEEGSVEIRECGEADSTGNEQRDCAGSEDIPRSSSGSTASAGRKVRAGSKGSEFAGREILVEAIGRDGEPATLQSVNSDEVDADRSGEYISRLDTLLTSRDETEGFAAENVPEKFNEKAHGNLPEKGSGKTEETRHSAEDILAGVQVINTSSAHAASRENGLNSERTLSGSRLPSDLKALLENAFDDSEENQSLEDDSKWEEFSSPNENNVSSQESGETGNSRESAETRMFMESEGFNENGDLSDDEFNDEEETFIDSSMESDQSDGGENSGEFWDDPEIVDPEETVSYVLPPVTLLDIVPEEDVTVLREELREKGERIITTLANFSIEARIVQIVCGPSVTQFEIKIAKGVKVSKIYNLQDDIGLALATSAIRIEAPIPGKSAIGIEIPNSIRTPVVFREIMENLLSSEGNSALSIGFGKDIAGRYINADLAKMPHLLVAGATGSGKSVCMNTIICSMLFLASPNDVKFIMVDPKMVEMAVYKDIPHLMVPPVVDAKEAAAALNWCVGEMEKRYELLSAFGIRHISSYNKMIDNGEIRRKVDKLTDEQVSNFAPFVRLPFIVVIIDELADLMMVASKDVETAISRLAAKARAIGIHLVIATQRPSVNVITGVIKANLPSRIAFAVSSVVDSKTILDSKGAERLLGQGDMLFSPVGQNKPTRLQGAFISDDEVERLCDFLREQGEPSYDMDILKVEGEGEDDDIDLSDLDSFLGRDKEIVKRAACHVIETGHASASGLQRSLRLGYARAGRIIDTLEKLGIIGPKDSRNNREILMPMAEAQDLFL</sequence>
<dbReference type="EMBL" id="PGXC01000002">
    <property type="protein sequence ID" value="PKK91742.1"/>
    <property type="molecule type" value="Genomic_DNA"/>
</dbReference>
<dbReference type="GO" id="GO:0003677">
    <property type="term" value="F:DNA binding"/>
    <property type="evidence" value="ECO:0007669"/>
    <property type="project" value="UniProtKB-KW"/>
</dbReference>
<proteinExistence type="inferred from homology"/>
<keyword evidence="7" id="KW-1133">Transmembrane helix</keyword>
<dbReference type="GO" id="GO:0005524">
    <property type="term" value="F:ATP binding"/>
    <property type="evidence" value="ECO:0007669"/>
    <property type="project" value="UniProtKB-UniRule"/>
</dbReference>
<keyword evidence="4" id="KW-0238">DNA-binding</keyword>
<dbReference type="PROSITE" id="PS50901">
    <property type="entry name" value="FTSK"/>
    <property type="match status" value="1"/>
</dbReference>
<feature type="transmembrane region" description="Helical" evidence="7">
    <location>
        <begin position="151"/>
        <end position="183"/>
    </location>
</feature>
<dbReference type="Pfam" id="PF09397">
    <property type="entry name" value="FtsK_gamma"/>
    <property type="match status" value="1"/>
</dbReference>
<dbReference type="InterPro" id="IPR002543">
    <property type="entry name" value="FtsK_dom"/>
</dbReference>
<keyword evidence="7" id="KW-0812">Transmembrane</keyword>
<feature type="binding site" evidence="5">
    <location>
        <begin position="692"/>
        <end position="699"/>
    </location>
    <ligand>
        <name>ATP</name>
        <dbReference type="ChEBI" id="CHEBI:30616"/>
    </ligand>
</feature>
<feature type="transmembrane region" description="Helical" evidence="7">
    <location>
        <begin position="86"/>
        <end position="107"/>
    </location>
</feature>
<comment type="similarity">
    <text evidence="1">Belongs to the FtsK/SpoIIIE/SftA family.</text>
</comment>
<feature type="compositionally biased region" description="Acidic residues" evidence="6">
    <location>
        <begin position="434"/>
        <end position="445"/>
    </location>
</feature>
<dbReference type="InterPro" id="IPR036390">
    <property type="entry name" value="WH_DNA-bd_sf"/>
</dbReference>
<reference evidence="9 10" key="1">
    <citation type="journal article" date="2017" name="ISME J.">
        <title>Potential for microbial H2 and metal transformations associated with novel bacteria and archaea in deep terrestrial subsurface sediments.</title>
        <authorList>
            <person name="Hernsdorf A.W."/>
            <person name="Amano Y."/>
            <person name="Miyakawa K."/>
            <person name="Ise K."/>
            <person name="Suzuki Y."/>
            <person name="Anantharaman K."/>
            <person name="Probst A."/>
            <person name="Burstein D."/>
            <person name="Thomas B.C."/>
            <person name="Banfield J.F."/>
        </authorList>
    </citation>
    <scope>NUCLEOTIDE SEQUENCE [LARGE SCALE GENOMIC DNA]</scope>
    <source>
        <strain evidence="9">HGW-Wallbacteria-1</strain>
    </source>
</reference>
<dbReference type="PANTHER" id="PTHR22683:SF41">
    <property type="entry name" value="DNA TRANSLOCASE FTSK"/>
    <property type="match status" value="1"/>
</dbReference>
<dbReference type="InterPro" id="IPR036388">
    <property type="entry name" value="WH-like_DNA-bd_sf"/>
</dbReference>
<dbReference type="Proteomes" id="UP000233256">
    <property type="component" value="Unassembled WGS sequence"/>
</dbReference>
<organism evidence="9 10">
    <name type="scientific">Candidatus Wallbacteria bacterium HGW-Wallbacteria-1</name>
    <dbReference type="NCBI Taxonomy" id="2013854"/>
    <lineage>
        <taxon>Bacteria</taxon>
        <taxon>Candidatus Walliibacteriota</taxon>
    </lineage>
</organism>
<dbReference type="InterPro" id="IPR027417">
    <property type="entry name" value="P-loop_NTPase"/>
</dbReference>
<feature type="compositionally biased region" description="Basic and acidic residues" evidence="6">
    <location>
        <begin position="361"/>
        <end position="370"/>
    </location>
</feature>
<dbReference type="AlphaFoldDB" id="A0A2N1PTY9"/>
<feature type="transmembrane region" description="Helical" evidence="7">
    <location>
        <begin position="119"/>
        <end position="139"/>
    </location>
</feature>
<dbReference type="Gene3D" id="3.30.980.40">
    <property type="match status" value="1"/>
</dbReference>
<keyword evidence="7" id="KW-0472">Membrane</keyword>
<accession>A0A2N1PTY9</accession>
<evidence type="ECO:0000256" key="3">
    <source>
        <dbReference type="ARBA" id="ARBA00022840"/>
    </source>
</evidence>
<evidence type="ECO:0000256" key="7">
    <source>
        <dbReference type="SAM" id="Phobius"/>
    </source>
</evidence>
<dbReference type="SUPFAM" id="SSF52540">
    <property type="entry name" value="P-loop containing nucleoside triphosphate hydrolases"/>
    <property type="match status" value="1"/>
</dbReference>
<evidence type="ECO:0000256" key="6">
    <source>
        <dbReference type="SAM" id="MobiDB-lite"/>
    </source>
</evidence>
<feature type="domain" description="FtsK" evidence="8">
    <location>
        <begin position="675"/>
        <end position="883"/>
    </location>
</feature>
<dbReference type="Pfam" id="PF01580">
    <property type="entry name" value="FtsK_SpoIIIE"/>
    <property type="match status" value="1"/>
</dbReference>
<dbReference type="InterPro" id="IPR018541">
    <property type="entry name" value="Ftsk_gamma"/>
</dbReference>
<feature type="compositionally biased region" description="Polar residues" evidence="6">
    <location>
        <begin position="454"/>
        <end position="473"/>
    </location>
</feature>
<keyword evidence="3 5" id="KW-0067">ATP-binding</keyword>
<dbReference type="Pfam" id="PF17854">
    <property type="entry name" value="FtsK_alpha"/>
    <property type="match status" value="1"/>
</dbReference>
<dbReference type="InterPro" id="IPR041027">
    <property type="entry name" value="FtsK_alpha"/>
</dbReference>
<dbReference type="Gene3D" id="1.10.10.10">
    <property type="entry name" value="Winged helix-like DNA-binding domain superfamily/Winged helix DNA-binding domain"/>
    <property type="match status" value="1"/>
</dbReference>
<dbReference type="PANTHER" id="PTHR22683">
    <property type="entry name" value="SPORULATION PROTEIN RELATED"/>
    <property type="match status" value="1"/>
</dbReference>
<feature type="compositionally biased region" description="Basic and acidic residues" evidence="6">
    <location>
        <begin position="270"/>
        <end position="281"/>
    </location>
</feature>
<evidence type="ECO:0000313" key="9">
    <source>
        <dbReference type="EMBL" id="PKK91742.1"/>
    </source>
</evidence>
<feature type="transmembrane region" description="Helical" evidence="7">
    <location>
        <begin position="204"/>
        <end position="227"/>
    </location>
</feature>
<evidence type="ECO:0000256" key="5">
    <source>
        <dbReference type="PROSITE-ProRule" id="PRU00289"/>
    </source>
</evidence>
<evidence type="ECO:0000259" key="8">
    <source>
        <dbReference type="PROSITE" id="PS50901"/>
    </source>
</evidence>
<keyword evidence="2 5" id="KW-0547">Nucleotide-binding</keyword>
<feature type="region of interest" description="Disordered" evidence="6">
    <location>
        <begin position="434"/>
        <end position="476"/>
    </location>
</feature>
<dbReference type="InterPro" id="IPR050206">
    <property type="entry name" value="FtsK/SpoIIIE/SftA"/>
</dbReference>
<name>A0A2N1PTY9_9BACT</name>
<dbReference type="SUPFAM" id="SSF46785">
    <property type="entry name" value="Winged helix' DNA-binding domain"/>
    <property type="match status" value="1"/>
</dbReference>
<protein>
    <recommendedName>
        <fullName evidence="8">FtsK domain-containing protein</fullName>
    </recommendedName>
</protein>
<dbReference type="Gene3D" id="3.40.50.300">
    <property type="entry name" value="P-loop containing nucleotide triphosphate hydrolases"/>
    <property type="match status" value="1"/>
</dbReference>
<feature type="compositionally biased region" description="Basic and acidic residues" evidence="6">
    <location>
        <begin position="377"/>
        <end position="389"/>
    </location>
</feature>
<gene>
    <name evidence="9" type="ORF">CVV64_03505</name>
</gene>